<keyword evidence="1" id="KW-1133">Transmembrane helix</keyword>
<evidence type="ECO:0000313" key="3">
    <source>
        <dbReference type="Proteomes" id="UP000317355"/>
    </source>
</evidence>
<keyword evidence="2" id="KW-0396">Initiation factor</keyword>
<keyword evidence="1" id="KW-0812">Transmembrane</keyword>
<protein>
    <submittedName>
        <fullName evidence="2">Translation initiation factor 2</fullName>
    </submittedName>
</protein>
<dbReference type="Proteomes" id="UP000317355">
    <property type="component" value="Unassembled WGS sequence"/>
</dbReference>
<organism evidence="2 3">
    <name type="scientific">Sedimenticola thiotaurini</name>
    <dbReference type="NCBI Taxonomy" id="1543721"/>
    <lineage>
        <taxon>Bacteria</taxon>
        <taxon>Pseudomonadati</taxon>
        <taxon>Pseudomonadota</taxon>
        <taxon>Gammaproteobacteria</taxon>
        <taxon>Chromatiales</taxon>
        <taxon>Sedimenticolaceae</taxon>
        <taxon>Sedimenticola</taxon>
    </lineage>
</organism>
<name>A0A558D2Y4_9GAMM</name>
<dbReference type="AlphaFoldDB" id="A0A558D2Y4"/>
<proteinExistence type="predicted"/>
<gene>
    <name evidence="2" type="ORF">FHK82_08525</name>
</gene>
<keyword evidence="2" id="KW-0648">Protein biosynthesis</keyword>
<keyword evidence="1" id="KW-0472">Membrane</keyword>
<dbReference type="EMBL" id="VMRY01000034">
    <property type="protein sequence ID" value="TVT55375.1"/>
    <property type="molecule type" value="Genomic_DNA"/>
</dbReference>
<dbReference type="GO" id="GO:0003743">
    <property type="term" value="F:translation initiation factor activity"/>
    <property type="evidence" value="ECO:0007669"/>
    <property type="project" value="UniProtKB-KW"/>
</dbReference>
<reference evidence="2 3" key="1">
    <citation type="submission" date="2019-07" db="EMBL/GenBank/DDBJ databases">
        <title>The pathways for chlorine oxyanion respiration interact through the shared metabolite chlorate.</title>
        <authorList>
            <person name="Barnum T.P."/>
            <person name="Cheng Y."/>
            <person name="Hill K.A."/>
            <person name="Lucas L.N."/>
            <person name="Carlson H.K."/>
            <person name="Coates J.D."/>
        </authorList>
    </citation>
    <scope>NUCLEOTIDE SEQUENCE [LARGE SCALE GENOMIC DNA]</scope>
    <source>
        <strain evidence="2">BK-3</strain>
    </source>
</reference>
<accession>A0A558D2Y4</accession>
<feature type="transmembrane region" description="Helical" evidence="1">
    <location>
        <begin position="32"/>
        <end position="55"/>
    </location>
</feature>
<comment type="caution">
    <text evidence="2">The sequence shown here is derived from an EMBL/GenBank/DDBJ whole genome shotgun (WGS) entry which is preliminary data.</text>
</comment>
<evidence type="ECO:0000256" key="1">
    <source>
        <dbReference type="SAM" id="Phobius"/>
    </source>
</evidence>
<evidence type="ECO:0000313" key="2">
    <source>
        <dbReference type="EMBL" id="TVT55375.1"/>
    </source>
</evidence>
<sequence>MADDPRRVLIETVARIGRETQLHLDERARHFWITNLVIIIISLLLVILAVFNVYYVRVLYKDLDGIVQNMDSMHHNLSEVTGNMSTIAEHVQSIDNSIQYMDNISIHTAEMSQSLPRIGNAMSDMAVNVDVINQDMGLMTFSLFNIEQRTGHMTGNVSLIRQNVRQIARPMGMMNSFFP</sequence>